<evidence type="ECO:0000313" key="6">
    <source>
        <dbReference type="EMBL" id="AFM43475.1"/>
    </source>
</evidence>
<proteinExistence type="inferred from homology"/>
<dbReference type="Pfam" id="PF01451">
    <property type="entry name" value="LMWPc"/>
    <property type="match status" value="1"/>
</dbReference>
<evidence type="ECO:0000313" key="7">
    <source>
        <dbReference type="Proteomes" id="UP000002892"/>
    </source>
</evidence>
<dbReference type="EMBL" id="CP003639">
    <property type="protein sequence ID" value="AFM43475.1"/>
    <property type="molecule type" value="Genomic_DNA"/>
</dbReference>
<dbReference type="PRINTS" id="PR00719">
    <property type="entry name" value="LMWPTPASE"/>
</dbReference>
<feature type="active site" description="Proton donor" evidence="4">
    <location>
        <position position="117"/>
    </location>
</feature>
<evidence type="ECO:0000256" key="3">
    <source>
        <dbReference type="ARBA" id="ARBA00022912"/>
    </source>
</evidence>
<dbReference type="PANTHER" id="PTHR11717">
    <property type="entry name" value="LOW MOLECULAR WEIGHT PROTEIN TYROSINE PHOSPHATASE"/>
    <property type="match status" value="1"/>
</dbReference>
<accession>I4DCF1</accession>
<reference evidence="6 7" key="1">
    <citation type="journal article" date="2012" name="J. Bacteriol.">
        <title>Complete genome sequences of Desulfosporosinus orientis DSM765T, Desulfosporosinus youngiae DSM17734T, Desulfosporosinus meridiei DSM13257T, and Desulfosporosinus acidiphilus DSM22704T.</title>
        <authorList>
            <person name="Pester M."/>
            <person name="Brambilla E."/>
            <person name="Alazard D."/>
            <person name="Rattei T."/>
            <person name="Weinmaier T."/>
            <person name="Han J."/>
            <person name="Lucas S."/>
            <person name="Lapidus A."/>
            <person name="Cheng J.F."/>
            <person name="Goodwin L."/>
            <person name="Pitluck S."/>
            <person name="Peters L."/>
            <person name="Ovchinnikova G."/>
            <person name="Teshima H."/>
            <person name="Detter J.C."/>
            <person name="Han C.S."/>
            <person name="Tapia R."/>
            <person name="Land M.L."/>
            <person name="Hauser L."/>
            <person name="Kyrpides N.C."/>
            <person name="Ivanova N.N."/>
            <person name="Pagani I."/>
            <person name="Huntmann M."/>
            <person name="Wei C.L."/>
            <person name="Davenport K.W."/>
            <person name="Daligault H."/>
            <person name="Chain P.S."/>
            <person name="Chen A."/>
            <person name="Mavromatis K."/>
            <person name="Markowitz V."/>
            <person name="Szeto E."/>
            <person name="Mikhailova N."/>
            <person name="Pati A."/>
            <person name="Wagner M."/>
            <person name="Woyke T."/>
            <person name="Ollivier B."/>
            <person name="Klenk H.P."/>
            <person name="Spring S."/>
            <person name="Loy A."/>
        </authorList>
    </citation>
    <scope>NUCLEOTIDE SEQUENCE [LARGE SCALE GENOMIC DNA]</scope>
    <source>
        <strain evidence="7">DSM 22704 / JCM 16185 / SJ4</strain>
    </source>
</reference>
<dbReference type="SUPFAM" id="SSF52788">
    <property type="entry name" value="Phosphotyrosine protein phosphatases I"/>
    <property type="match status" value="1"/>
</dbReference>
<dbReference type="GO" id="GO:0004725">
    <property type="term" value="F:protein tyrosine phosphatase activity"/>
    <property type="evidence" value="ECO:0007669"/>
    <property type="project" value="InterPro"/>
</dbReference>
<gene>
    <name evidence="6" type="ordered locus">Desaci_4640</name>
</gene>
<dbReference type="eggNOG" id="COG0394">
    <property type="taxonomic scope" value="Bacteria"/>
</dbReference>
<dbReference type="InterPro" id="IPR050438">
    <property type="entry name" value="LMW_PTPase"/>
</dbReference>
<evidence type="ECO:0000256" key="4">
    <source>
        <dbReference type="PIRSR" id="PIRSR617867-1"/>
    </source>
</evidence>
<organism evidence="6 7">
    <name type="scientific">Desulfosporosinus acidiphilus (strain DSM 22704 / JCM 16185 / SJ4)</name>
    <dbReference type="NCBI Taxonomy" id="646529"/>
    <lineage>
        <taxon>Bacteria</taxon>
        <taxon>Bacillati</taxon>
        <taxon>Bacillota</taxon>
        <taxon>Clostridia</taxon>
        <taxon>Eubacteriales</taxon>
        <taxon>Desulfitobacteriaceae</taxon>
        <taxon>Desulfosporosinus</taxon>
    </lineage>
</organism>
<name>I4DCF1_DESAJ</name>
<keyword evidence="7" id="KW-1185">Reference proteome</keyword>
<dbReference type="InterPro" id="IPR017867">
    <property type="entry name" value="Tyr_phospatase_low_mol_wt"/>
</dbReference>
<dbReference type="Proteomes" id="UP000002892">
    <property type="component" value="Chromosome"/>
</dbReference>
<dbReference type="STRING" id="646529.Desaci_4640"/>
<protein>
    <submittedName>
        <fullName evidence="6">Protein-tyrosine-phosphatase</fullName>
    </submittedName>
</protein>
<dbReference type="InterPro" id="IPR036196">
    <property type="entry name" value="Ptyr_pPase_sf"/>
</dbReference>
<keyword evidence="2" id="KW-0378">Hydrolase</keyword>
<dbReference type="Gene3D" id="3.40.50.2300">
    <property type="match status" value="1"/>
</dbReference>
<evidence type="ECO:0000256" key="1">
    <source>
        <dbReference type="ARBA" id="ARBA00011063"/>
    </source>
</evidence>
<evidence type="ECO:0000256" key="2">
    <source>
        <dbReference type="ARBA" id="ARBA00022801"/>
    </source>
</evidence>
<dbReference type="InterPro" id="IPR023485">
    <property type="entry name" value="Ptyr_pPase"/>
</dbReference>
<sequence>MSLKLLFICTGNTCRSPMAERLARELLGEEVQVGSAGIAAWEGERASVQAIEVLRERNLDLSDHRSKQISTELMTEADWIIPMTQAQENSLKQRFPEFAPKIRCLGRWGEQRRDIQDPWMGSVADYRRTALEIEELLHLLKERLNEGAEKP</sequence>
<dbReference type="SMART" id="SM00226">
    <property type="entry name" value="LMWPc"/>
    <property type="match status" value="1"/>
</dbReference>
<dbReference type="PANTHER" id="PTHR11717:SF31">
    <property type="entry name" value="LOW MOLECULAR WEIGHT PROTEIN-TYROSINE-PHOSPHATASE ETP-RELATED"/>
    <property type="match status" value="1"/>
</dbReference>
<dbReference type="HOGENOM" id="CLU_071415_1_2_9"/>
<feature type="domain" description="Phosphotyrosine protein phosphatase I" evidence="5">
    <location>
        <begin position="3"/>
        <end position="143"/>
    </location>
</feature>
<keyword evidence="3" id="KW-0904">Protein phosphatase</keyword>
<comment type="similarity">
    <text evidence="1">Belongs to the low molecular weight phosphotyrosine protein phosphatase family.</text>
</comment>
<dbReference type="CDD" id="cd16344">
    <property type="entry name" value="LMWPAP"/>
    <property type="match status" value="1"/>
</dbReference>
<dbReference type="KEGG" id="dai:Desaci_4640"/>
<dbReference type="AlphaFoldDB" id="I4DCF1"/>
<evidence type="ECO:0000259" key="5">
    <source>
        <dbReference type="SMART" id="SM00226"/>
    </source>
</evidence>
<feature type="active site" evidence="4">
    <location>
        <position position="15"/>
    </location>
</feature>
<feature type="active site" description="Nucleophile" evidence="4">
    <location>
        <position position="9"/>
    </location>
</feature>
<dbReference type="RefSeq" id="WP_014829455.1">
    <property type="nucleotide sequence ID" value="NC_018068.1"/>
</dbReference>